<proteinExistence type="predicted"/>
<evidence type="ECO:0000256" key="2">
    <source>
        <dbReference type="ARBA" id="ARBA00022801"/>
    </source>
</evidence>
<evidence type="ECO:0000313" key="4">
    <source>
        <dbReference type="EMBL" id="KAA6389279.1"/>
    </source>
</evidence>
<comment type="caution">
    <text evidence="4">The sequence shown here is derived from an EMBL/GenBank/DDBJ whole genome shotgun (WGS) entry which is preliminary data.</text>
</comment>
<sequence>MSTSTGEASKQIDLNRMLTFLQTISKLKRLPRTGWVGRVQNPETVSSHIFRTALLGFVLRNSKVDIGKCVIMGLIHDLAESIVGDLTPDQAATVDKFQLEKDGVDKLCEDLPEDV</sequence>
<dbReference type="PANTHER" id="PTHR11845:SF13">
    <property type="entry name" value="5'-DEOXYNUCLEOTIDASE HDDC2"/>
    <property type="match status" value="1"/>
</dbReference>
<feature type="domain" description="HD" evidence="3">
    <location>
        <begin position="25"/>
        <end position="114"/>
    </location>
</feature>
<reference evidence="4 5" key="1">
    <citation type="submission" date="2019-03" db="EMBL/GenBank/DDBJ databases">
        <title>Single cell metagenomics reveals metabolic interactions within the superorganism composed of flagellate Streblomastix strix and complex community of Bacteroidetes bacteria on its surface.</title>
        <authorList>
            <person name="Treitli S.C."/>
            <person name="Kolisko M."/>
            <person name="Husnik F."/>
            <person name="Keeling P."/>
            <person name="Hampl V."/>
        </authorList>
    </citation>
    <scope>NUCLEOTIDE SEQUENCE [LARGE SCALE GENOMIC DNA]</scope>
    <source>
        <strain evidence="4">ST1C</strain>
    </source>
</reference>
<organism evidence="4 5">
    <name type="scientific">Streblomastix strix</name>
    <dbReference type="NCBI Taxonomy" id="222440"/>
    <lineage>
        <taxon>Eukaryota</taxon>
        <taxon>Metamonada</taxon>
        <taxon>Preaxostyla</taxon>
        <taxon>Oxymonadida</taxon>
        <taxon>Streblomastigidae</taxon>
        <taxon>Streblomastix</taxon>
    </lineage>
</organism>
<protein>
    <submittedName>
        <fullName evidence="4">Putative hydrolase-HD superfamily protein</fullName>
    </submittedName>
</protein>
<dbReference type="PANTHER" id="PTHR11845">
    <property type="entry name" value="5'-DEOXYNUCLEOTIDASE HDDC2"/>
    <property type="match status" value="1"/>
</dbReference>
<evidence type="ECO:0000256" key="1">
    <source>
        <dbReference type="ARBA" id="ARBA00022723"/>
    </source>
</evidence>
<dbReference type="Pfam" id="PF13023">
    <property type="entry name" value="HD_3"/>
    <property type="match status" value="1"/>
</dbReference>
<dbReference type="OrthoDB" id="10254258at2759"/>
<evidence type="ECO:0000259" key="3">
    <source>
        <dbReference type="Pfam" id="PF13023"/>
    </source>
</evidence>
<dbReference type="Gene3D" id="1.10.3210.10">
    <property type="entry name" value="Hypothetical protein af1432"/>
    <property type="match status" value="1"/>
</dbReference>
<dbReference type="GO" id="GO:0002953">
    <property type="term" value="F:5'-deoxynucleotidase activity"/>
    <property type="evidence" value="ECO:0007669"/>
    <property type="project" value="InterPro"/>
</dbReference>
<dbReference type="Proteomes" id="UP000324800">
    <property type="component" value="Unassembled WGS sequence"/>
</dbReference>
<dbReference type="InterPro" id="IPR006674">
    <property type="entry name" value="HD_domain"/>
</dbReference>
<name>A0A5J4W478_9EUKA</name>
<dbReference type="AlphaFoldDB" id="A0A5J4W478"/>
<accession>A0A5J4W478</accession>
<dbReference type="InterPro" id="IPR039356">
    <property type="entry name" value="YfbR/HDDC2"/>
</dbReference>
<keyword evidence="2 4" id="KW-0378">Hydrolase</keyword>
<gene>
    <name evidence="4" type="ORF">EZS28_015191</name>
</gene>
<feature type="non-terminal residue" evidence="4">
    <location>
        <position position="115"/>
    </location>
</feature>
<dbReference type="GO" id="GO:0046872">
    <property type="term" value="F:metal ion binding"/>
    <property type="evidence" value="ECO:0007669"/>
    <property type="project" value="UniProtKB-KW"/>
</dbReference>
<dbReference type="SUPFAM" id="SSF109604">
    <property type="entry name" value="HD-domain/PDEase-like"/>
    <property type="match status" value="1"/>
</dbReference>
<dbReference type="EMBL" id="SNRW01003648">
    <property type="protein sequence ID" value="KAA6389279.1"/>
    <property type="molecule type" value="Genomic_DNA"/>
</dbReference>
<dbReference type="GO" id="GO:0005737">
    <property type="term" value="C:cytoplasm"/>
    <property type="evidence" value="ECO:0007669"/>
    <property type="project" value="TreeGrafter"/>
</dbReference>
<keyword evidence="1" id="KW-0479">Metal-binding</keyword>
<evidence type="ECO:0000313" key="5">
    <source>
        <dbReference type="Proteomes" id="UP000324800"/>
    </source>
</evidence>